<dbReference type="EMBL" id="JANBQB010002281">
    <property type="protein sequence ID" value="KAJ1967726.1"/>
    <property type="molecule type" value="Genomic_DNA"/>
</dbReference>
<feature type="non-terminal residue" evidence="1">
    <location>
        <position position="246"/>
    </location>
</feature>
<proteinExistence type="predicted"/>
<organism evidence="1 2">
    <name type="scientific">Dimargaris verticillata</name>
    <dbReference type="NCBI Taxonomy" id="2761393"/>
    <lineage>
        <taxon>Eukaryota</taxon>
        <taxon>Fungi</taxon>
        <taxon>Fungi incertae sedis</taxon>
        <taxon>Zoopagomycota</taxon>
        <taxon>Kickxellomycotina</taxon>
        <taxon>Dimargaritomycetes</taxon>
        <taxon>Dimargaritales</taxon>
        <taxon>Dimargaritaceae</taxon>
        <taxon>Dimargaris</taxon>
    </lineage>
</organism>
<evidence type="ECO:0000313" key="2">
    <source>
        <dbReference type="Proteomes" id="UP001151582"/>
    </source>
</evidence>
<dbReference type="AlphaFoldDB" id="A0A9W8AYF4"/>
<accession>A0A9W8AYF4</accession>
<sequence>MHFRDLQTDNDEHLLDLLSYVEGETETAQRAYRHHLLQTLYQLVDSNAHVTPAQVAKAIMHHRQRHLGAKETVLIQRLPLDVPTTDTVNANPLALPQCAKTKLAVVPHSSESLDALLTQVLETPLPASSLTGQDSLVDASFLAPEQMVRVPYTGIVPLSLKWVVTLTHSATSRPDLDTALSDICNSGPSPNHGGITNASMELDSNSTCSSSPLAYGTTLHQELKNTLELASRTVATLLGQHPERSQ</sequence>
<protein>
    <submittedName>
        <fullName evidence="1">Uncharacterized protein</fullName>
    </submittedName>
</protein>
<keyword evidence="2" id="KW-1185">Reference proteome</keyword>
<gene>
    <name evidence="1" type="ORF">H4R34_006362</name>
</gene>
<dbReference type="Proteomes" id="UP001151582">
    <property type="component" value="Unassembled WGS sequence"/>
</dbReference>
<evidence type="ECO:0000313" key="1">
    <source>
        <dbReference type="EMBL" id="KAJ1967726.1"/>
    </source>
</evidence>
<reference evidence="1" key="1">
    <citation type="submission" date="2022-07" db="EMBL/GenBank/DDBJ databases">
        <title>Phylogenomic reconstructions and comparative analyses of Kickxellomycotina fungi.</title>
        <authorList>
            <person name="Reynolds N.K."/>
            <person name="Stajich J.E."/>
            <person name="Barry K."/>
            <person name="Grigoriev I.V."/>
            <person name="Crous P."/>
            <person name="Smith M.E."/>
        </authorList>
    </citation>
    <scope>NUCLEOTIDE SEQUENCE</scope>
    <source>
        <strain evidence="1">RSA 567</strain>
    </source>
</reference>
<comment type="caution">
    <text evidence="1">The sequence shown here is derived from an EMBL/GenBank/DDBJ whole genome shotgun (WGS) entry which is preliminary data.</text>
</comment>
<name>A0A9W8AYF4_9FUNG</name>